<evidence type="ECO:0000256" key="4">
    <source>
        <dbReference type="RuleBase" id="RU003357"/>
    </source>
</evidence>
<evidence type="ECO:0000259" key="6">
    <source>
        <dbReference type="Pfam" id="PF00593"/>
    </source>
</evidence>
<evidence type="ECO:0000256" key="5">
    <source>
        <dbReference type="SAM" id="SignalP"/>
    </source>
</evidence>
<gene>
    <name evidence="8" type="ORF">SAMN06297229_2201</name>
</gene>
<accession>A0A1Y6G481</accession>
<evidence type="ECO:0000256" key="3">
    <source>
        <dbReference type="ARBA" id="ARBA00023237"/>
    </source>
</evidence>
<evidence type="ECO:0000313" key="8">
    <source>
        <dbReference type="EMBL" id="SMQ80442.1"/>
    </source>
</evidence>
<name>A0A1Y6G481_9GAMM</name>
<dbReference type="InterPro" id="IPR012910">
    <property type="entry name" value="Plug_dom"/>
</dbReference>
<keyword evidence="8" id="KW-0675">Receptor</keyword>
<dbReference type="Gene3D" id="2.40.170.20">
    <property type="entry name" value="TonB-dependent receptor, beta-barrel domain"/>
    <property type="match status" value="1"/>
</dbReference>
<dbReference type="Pfam" id="PF07715">
    <property type="entry name" value="Plug"/>
    <property type="match status" value="1"/>
</dbReference>
<dbReference type="InterPro" id="IPR000531">
    <property type="entry name" value="Beta-barrel_TonB"/>
</dbReference>
<keyword evidence="5" id="KW-0732">Signal</keyword>
<dbReference type="InterPro" id="IPR037066">
    <property type="entry name" value="Plug_dom_sf"/>
</dbReference>
<dbReference type="OrthoDB" id="9768470at2"/>
<evidence type="ECO:0000256" key="2">
    <source>
        <dbReference type="ARBA" id="ARBA00023136"/>
    </source>
</evidence>
<feature type="signal peptide" evidence="5">
    <location>
        <begin position="1"/>
        <end position="27"/>
    </location>
</feature>
<keyword evidence="4" id="KW-0798">TonB box</keyword>
<keyword evidence="9" id="KW-1185">Reference proteome</keyword>
<keyword evidence="2 4" id="KW-0472">Membrane</keyword>
<evidence type="ECO:0000256" key="1">
    <source>
        <dbReference type="ARBA" id="ARBA00004442"/>
    </source>
</evidence>
<evidence type="ECO:0000259" key="7">
    <source>
        <dbReference type="Pfam" id="PF07715"/>
    </source>
</evidence>
<keyword evidence="3" id="KW-0998">Cell outer membrane</keyword>
<comment type="similarity">
    <text evidence="4">Belongs to the TonB-dependent receptor family.</text>
</comment>
<dbReference type="RefSeq" id="WP_086435333.1">
    <property type="nucleotide sequence ID" value="NZ_FXWH01000003.1"/>
</dbReference>
<dbReference type="InterPro" id="IPR036942">
    <property type="entry name" value="Beta-barrel_TonB_sf"/>
</dbReference>
<feature type="domain" description="TonB-dependent receptor-like beta-barrel" evidence="6">
    <location>
        <begin position="407"/>
        <end position="838"/>
    </location>
</feature>
<dbReference type="EMBL" id="FXWH01000003">
    <property type="protein sequence ID" value="SMQ80442.1"/>
    <property type="molecule type" value="Genomic_DNA"/>
</dbReference>
<organism evidence="8 9">
    <name type="scientific">Pseudidiomarina planktonica</name>
    <dbReference type="NCBI Taxonomy" id="1323738"/>
    <lineage>
        <taxon>Bacteria</taxon>
        <taxon>Pseudomonadati</taxon>
        <taxon>Pseudomonadota</taxon>
        <taxon>Gammaproteobacteria</taxon>
        <taxon>Alteromonadales</taxon>
        <taxon>Idiomarinaceae</taxon>
        <taxon>Pseudidiomarina</taxon>
    </lineage>
</organism>
<proteinExistence type="inferred from homology"/>
<protein>
    <submittedName>
        <fullName evidence="8">TonB-dependent receptor</fullName>
    </submittedName>
</protein>
<dbReference type="GO" id="GO:0009279">
    <property type="term" value="C:cell outer membrane"/>
    <property type="evidence" value="ECO:0007669"/>
    <property type="project" value="UniProtKB-SubCell"/>
</dbReference>
<dbReference type="Proteomes" id="UP000194450">
    <property type="component" value="Unassembled WGS sequence"/>
</dbReference>
<dbReference type="SUPFAM" id="SSF56935">
    <property type="entry name" value="Porins"/>
    <property type="match status" value="1"/>
</dbReference>
<dbReference type="PANTHER" id="PTHR40980:SF5">
    <property type="entry name" value="TONB-DEPENDENT RECEPTOR"/>
    <property type="match status" value="1"/>
</dbReference>
<reference evidence="9" key="1">
    <citation type="submission" date="2017-04" db="EMBL/GenBank/DDBJ databases">
        <authorList>
            <person name="Varghese N."/>
            <person name="Submissions S."/>
        </authorList>
    </citation>
    <scope>NUCLEOTIDE SEQUENCE [LARGE SCALE GENOMIC DNA]</scope>
</reference>
<dbReference type="Pfam" id="PF00593">
    <property type="entry name" value="TonB_dep_Rec_b-barrel"/>
    <property type="match status" value="1"/>
</dbReference>
<feature type="domain" description="TonB-dependent receptor plug" evidence="7">
    <location>
        <begin position="64"/>
        <end position="152"/>
    </location>
</feature>
<dbReference type="AlphaFoldDB" id="A0A1Y6G481"/>
<dbReference type="Gene3D" id="2.170.130.10">
    <property type="entry name" value="TonB-dependent receptor, plug domain"/>
    <property type="match status" value="1"/>
</dbReference>
<evidence type="ECO:0000313" key="9">
    <source>
        <dbReference type="Proteomes" id="UP000194450"/>
    </source>
</evidence>
<comment type="subcellular location">
    <subcellularLocation>
        <location evidence="1 4">Cell outer membrane</location>
    </subcellularLocation>
</comment>
<feature type="chain" id="PRO_5012554492" evidence="5">
    <location>
        <begin position="28"/>
        <end position="870"/>
    </location>
</feature>
<sequence>MNRTPFMSKSKLGLAIALALSSQLALAQEQAADESIEEVVTTATRLQGSAAAVVEERKAQAFVADILGSEQISRTGDSDAASALRRVTGLTLVDGKFIYIRGLGERYSSTQLNGAQVPSPDPTRNVIPLDMFPSSIIESLSVQKSYSADMPAHFGGGNVDIRTTSIPAEEVFNIQLGTGWNTENSSDGLTYDGGNDWTGSDDVRALPQNFLDALATYGSVNFNDIADYEGISQDEARLVNRDLMNSLNTDYDVYSDSIAPEVKASVSYGDRYEFGSDWAVGFLAGVDYDRSTDNSDEQRRVLGFAGDSLVNQFQSESQITTHSVELSGMFSLGLEYGNNHKLETTTLFLRDTQDRIEQGITESIDTIGEQDLAFFDTDIRYEERELFSNQISGSHMFPEYMNIAVDWQYTESTARRDAPGNVFTRQGADADLGEQAENLNYQRSRNAAILEFQNLEDEVQSYGADVELPLYFGGDELVLTGGGEVMKKGRQSYGRRFGFSTEGTPFDQLTNVEFSDLFGPDSVNNPDNNLQVFGAPTLTDPNYLAAQQIEAGYGMFDYSTDKWRLNAGARWEQYSQVSAQIDLAESTIIGDIANTSRTEDDWFNSLAFTYFLNDDMQLRFGYGSTTVRPDLREITEVIFIDPLTSDKVRGNPNLASSDVQNFDVRWEWYMPSGDNLSVAAFYKDLDKPIESVEAKATDSDRVITFLNGDAGEVYGVEFEFLKDLSFVTSGLFTTGNLTLSDSEITISNTGSVELTNNKRRMTGHSEYVVNLQLGYDSVNGEHSGSLVYNVFGERIAFAGSVFGGQGIDDAYEQPFHSLDAVYTWYPDFNSNVKLKLQNLLGEDIEIEQNGQTIQSQTVGTNITLEYSYSF</sequence>
<dbReference type="PANTHER" id="PTHR40980">
    <property type="entry name" value="PLUG DOMAIN-CONTAINING PROTEIN"/>
    <property type="match status" value="1"/>
</dbReference>